<evidence type="ECO:0000313" key="2">
    <source>
        <dbReference type="EMBL" id="SDQ02661.1"/>
    </source>
</evidence>
<dbReference type="PANTHER" id="PTHR13812">
    <property type="entry name" value="KETIMINE REDUCTASE MU-CRYSTALLIN"/>
    <property type="match status" value="1"/>
</dbReference>
<accession>A0A1H0XIK5</accession>
<dbReference type="Pfam" id="PF02423">
    <property type="entry name" value="OCD_Mu_crystall"/>
    <property type="match status" value="1"/>
</dbReference>
<dbReference type="InterPro" id="IPR003462">
    <property type="entry name" value="ODC_Mu_crystall"/>
</dbReference>
<dbReference type="RefSeq" id="WP_089974479.1">
    <property type="nucleotide sequence ID" value="NZ_CP084918.1"/>
</dbReference>
<name>A0A1H0XIK5_9LACT</name>
<organism evidence="2 3">
    <name type="scientific">Carnobacterium viridans</name>
    <dbReference type="NCBI Taxonomy" id="174587"/>
    <lineage>
        <taxon>Bacteria</taxon>
        <taxon>Bacillati</taxon>
        <taxon>Bacillota</taxon>
        <taxon>Bacilli</taxon>
        <taxon>Lactobacillales</taxon>
        <taxon>Carnobacteriaceae</taxon>
        <taxon>Carnobacterium</taxon>
    </lineage>
</organism>
<evidence type="ECO:0000313" key="3">
    <source>
        <dbReference type="Proteomes" id="UP000199481"/>
    </source>
</evidence>
<evidence type="ECO:0000256" key="1">
    <source>
        <dbReference type="ARBA" id="ARBA00008903"/>
    </source>
</evidence>
<dbReference type="Gene3D" id="3.30.1780.10">
    <property type="entry name" value="ornithine cyclodeaminase, domain 1"/>
    <property type="match status" value="1"/>
</dbReference>
<dbReference type="GO" id="GO:0016491">
    <property type="term" value="F:oxidoreductase activity"/>
    <property type="evidence" value="ECO:0007669"/>
    <property type="project" value="UniProtKB-ARBA"/>
</dbReference>
<dbReference type="GO" id="GO:0005737">
    <property type="term" value="C:cytoplasm"/>
    <property type="evidence" value="ECO:0007669"/>
    <property type="project" value="TreeGrafter"/>
</dbReference>
<dbReference type="PANTHER" id="PTHR13812:SF19">
    <property type="entry name" value="KETIMINE REDUCTASE MU-CRYSTALLIN"/>
    <property type="match status" value="1"/>
</dbReference>
<dbReference type="Gene3D" id="3.40.50.720">
    <property type="entry name" value="NAD(P)-binding Rossmann-like Domain"/>
    <property type="match status" value="1"/>
</dbReference>
<dbReference type="NCBIfam" id="NF006379">
    <property type="entry name" value="PRK08618.1"/>
    <property type="match status" value="1"/>
</dbReference>
<dbReference type="OrthoDB" id="9792005at2"/>
<dbReference type="PIRSF" id="PIRSF001439">
    <property type="entry name" value="CryM"/>
    <property type="match status" value="1"/>
</dbReference>
<keyword evidence="3" id="KW-1185">Reference proteome</keyword>
<gene>
    <name evidence="2" type="ORF">SAMN04487752_0184</name>
</gene>
<comment type="similarity">
    <text evidence="1">Belongs to the ornithine cyclodeaminase/mu-crystallin family.</text>
</comment>
<dbReference type="InterPro" id="IPR036291">
    <property type="entry name" value="NAD(P)-bd_dom_sf"/>
</dbReference>
<dbReference type="EMBL" id="FNJW01000003">
    <property type="protein sequence ID" value="SDQ02661.1"/>
    <property type="molecule type" value="Genomic_DNA"/>
</dbReference>
<proteinExistence type="inferred from homology"/>
<dbReference type="SUPFAM" id="SSF51735">
    <property type="entry name" value="NAD(P)-binding Rossmann-fold domains"/>
    <property type="match status" value="1"/>
</dbReference>
<dbReference type="AlphaFoldDB" id="A0A1H0XIK5"/>
<dbReference type="Proteomes" id="UP000199481">
    <property type="component" value="Unassembled WGS sequence"/>
</dbReference>
<dbReference type="FunFam" id="3.40.50.720:FF:000311">
    <property type="entry name" value="Ornithine cyclodeaminase"/>
    <property type="match status" value="1"/>
</dbReference>
<dbReference type="InterPro" id="IPR023401">
    <property type="entry name" value="ODC_N"/>
</dbReference>
<reference evidence="3" key="1">
    <citation type="submission" date="2016-10" db="EMBL/GenBank/DDBJ databases">
        <authorList>
            <person name="Varghese N."/>
            <person name="Submissions S."/>
        </authorList>
    </citation>
    <scope>NUCLEOTIDE SEQUENCE [LARGE SCALE GENOMIC DNA]</scope>
    <source>
        <strain evidence="3">MPL-11</strain>
    </source>
</reference>
<sequence length="330" mass="35610">MIVLTKKEMQTVFTMEEAIQADKEALRLFSQGKSTVPLRTNIDVPEHGGQSLYMPAYVAGNNQALGVKIVSIYPGNIEKNLPSVPATMVLLNAETGIVEAMMDGTYLTQLRTGAVQGAATDILARKDAKIAALIGTGGQAISQLEAMLTVRSLDEVRIVDIDKERCEQFVKEMSEQFAHFNTKLIAVDNSEEAVKGADIITSVTTSRRATFSGEHVKNGAHVNGVGAYTPEMHELPSEIIVRADKVIFDTMEGVLAEAGDIITPLKEGLVERSHYQGDLGEVMLGKILGRENEEDITVFKTVGTAVLDVVTAEKILVKAKKLGVGTQIAL</sequence>
<dbReference type="GO" id="GO:0019752">
    <property type="term" value="P:carboxylic acid metabolic process"/>
    <property type="evidence" value="ECO:0007669"/>
    <property type="project" value="UniProtKB-ARBA"/>
</dbReference>
<protein>
    <submittedName>
        <fullName evidence="2">Ornithine cyclodeaminase</fullName>
    </submittedName>
</protein>